<dbReference type="InterPro" id="IPR001460">
    <property type="entry name" value="PCN-bd_Tpept"/>
</dbReference>
<keyword evidence="4" id="KW-0121">Carboxypeptidase</keyword>
<keyword evidence="7 17" id="KW-0808">Transferase</keyword>
<keyword evidence="13" id="KW-0812">Transmembrane</keyword>
<dbReference type="Proteomes" id="UP000003571">
    <property type="component" value="Unassembled WGS sequence"/>
</dbReference>
<dbReference type="Pfam" id="PF00912">
    <property type="entry name" value="Transgly"/>
    <property type="match status" value="1"/>
</dbReference>
<dbReference type="PANTHER" id="PTHR32282">
    <property type="entry name" value="BINDING PROTEIN TRANSPEPTIDASE, PUTATIVE-RELATED"/>
    <property type="match status" value="1"/>
</dbReference>
<feature type="region of interest" description="Disordered" evidence="12">
    <location>
        <begin position="702"/>
        <end position="738"/>
    </location>
</feature>
<evidence type="ECO:0000256" key="4">
    <source>
        <dbReference type="ARBA" id="ARBA00022645"/>
    </source>
</evidence>
<dbReference type="NCBIfam" id="TIGR02073">
    <property type="entry name" value="PBP_1c"/>
    <property type="match status" value="1"/>
</dbReference>
<dbReference type="GO" id="GO:0008955">
    <property type="term" value="F:peptidoglycan glycosyltransferase activity"/>
    <property type="evidence" value="ECO:0007669"/>
    <property type="project" value="UniProtKB-EC"/>
</dbReference>
<gene>
    <name evidence="17" type="ORF">TresaDRAFT_2555</name>
</gene>
<dbReference type="EMBL" id="AGRW01000032">
    <property type="protein sequence ID" value="EIC02775.1"/>
    <property type="molecule type" value="Genomic_DNA"/>
</dbReference>
<keyword evidence="18" id="KW-1185">Reference proteome</keyword>
<dbReference type="SUPFAM" id="SSF56601">
    <property type="entry name" value="beta-lactamase/transpeptidase-like"/>
    <property type="match status" value="1"/>
</dbReference>
<dbReference type="InterPro" id="IPR023346">
    <property type="entry name" value="Lysozyme-like_dom_sf"/>
</dbReference>
<dbReference type="GO" id="GO:0030288">
    <property type="term" value="C:outer membrane-bounded periplasmic space"/>
    <property type="evidence" value="ECO:0007669"/>
    <property type="project" value="TreeGrafter"/>
</dbReference>
<dbReference type="Pfam" id="PF00905">
    <property type="entry name" value="Transpeptidase"/>
    <property type="match status" value="1"/>
</dbReference>
<accession>H7EHZ9</accession>
<keyword evidence="9" id="KW-0511">Multifunctional enzyme</keyword>
<keyword evidence="6 17" id="KW-0328">Glycosyltransferase</keyword>
<dbReference type="GO" id="GO:0009252">
    <property type="term" value="P:peptidoglycan biosynthetic process"/>
    <property type="evidence" value="ECO:0007669"/>
    <property type="project" value="InterPro"/>
</dbReference>
<name>H7EHZ9_9SPIR</name>
<dbReference type="STRING" id="907348.TresaDRAFT_2555"/>
<proteinExistence type="inferred from homology"/>
<dbReference type="InterPro" id="IPR050396">
    <property type="entry name" value="Glycosyltr_51/Transpeptidase"/>
</dbReference>
<dbReference type="eggNOG" id="COG4953">
    <property type="taxonomic scope" value="Bacteria"/>
</dbReference>
<dbReference type="InterPro" id="IPR011815">
    <property type="entry name" value="PBP_1c"/>
</dbReference>
<sequence>MVGAFLSRRRRAVVAAVFSAAIFSLIVFFFRDRNGILDGVEFSASYENSSGGMLKVFLTGDEKYRIFRPIAEFPEEFISSILVQEDRRFFHHNGVNIVSVFRAAFETYVRRSRVIGASTITMQTAKLRYKINSRSVGGKLAQILFSYRMEMRHSKQEILEAYLNLAPCGRNIEGFEAAARYFFGKGMPATSFDEQILLCVLPQNPVKRCPSKDSVPPELSEAMGRLSESVGGSVVVPNLVCAFPDEAIHYSRHLSMISSSRKIVRTTIDSAMQEIVSRQIVRYVNMRRTIGIKNACAVLLDSESMEIRAYCGSANFYDNSIRGQVDGNSSRRSPGSTLKPFIYALALDQGKIHSHTLLKDTPVAFSEYAPDNYGNDFKGPLKAYEALIQSRNVPAVALARSLSNPDLYGFLANSGVYLPHGRDFYGLSIVLGSADVSPLDLCRLYSAFLNDGIARDILGEEPVGERRILSAESAFVVRKMLCRNAAPDGYSEPPFETGFKTGTSIGFKDAWTAGFFGKYVLVVWIGNFDGVGNNAFLGRSAAAPLFFNIALELMERGFVKRFASRAEESGELNVKEIDVCSVSGAIPNGDCPSTEKAYFIPGVSPIEKCKVHRVVSVGGKKVLGEFWTSDLLELFELAGLPRDSPAAEFNDGKPPQILSPLSSTEYILDKKRASIVLNASADSDAGELFWFSGTEFLARSKPNEKVEWRPSSTGKREITVTDSRGRSSSRIISVSSIE</sequence>
<dbReference type="GO" id="GO:0004180">
    <property type="term" value="F:carboxypeptidase activity"/>
    <property type="evidence" value="ECO:0007669"/>
    <property type="project" value="UniProtKB-KW"/>
</dbReference>
<dbReference type="InterPro" id="IPR001264">
    <property type="entry name" value="Glyco_trans_51"/>
</dbReference>
<comment type="similarity">
    <text evidence="2">In the C-terminal section; belongs to the transpeptidase family.</text>
</comment>
<dbReference type="EC" id="2.4.99.28" evidence="10"/>
<organism evidence="17 18">
    <name type="scientific">Treponema saccharophilum DSM 2985</name>
    <dbReference type="NCBI Taxonomy" id="907348"/>
    <lineage>
        <taxon>Bacteria</taxon>
        <taxon>Pseudomonadati</taxon>
        <taxon>Spirochaetota</taxon>
        <taxon>Spirochaetia</taxon>
        <taxon>Spirochaetales</taxon>
        <taxon>Treponemataceae</taxon>
        <taxon>Treponema</taxon>
    </lineage>
</organism>
<evidence type="ECO:0000256" key="7">
    <source>
        <dbReference type="ARBA" id="ARBA00022679"/>
    </source>
</evidence>
<evidence type="ECO:0000256" key="10">
    <source>
        <dbReference type="ARBA" id="ARBA00044770"/>
    </source>
</evidence>
<dbReference type="AlphaFoldDB" id="H7EHZ9"/>
<evidence type="ECO:0000256" key="1">
    <source>
        <dbReference type="ARBA" id="ARBA00004752"/>
    </source>
</evidence>
<dbReference type="PATRIC" id="fig|907348.3.peg.433"/>
<dbReference type="Gene3D" id="1.10.3810.10">
    <property type="entry name" value="Biosynthetic peptidoglycan transglycosylase-like"/>
    <property type="match status" value="1"/>
</dbReference>
<keyword evidence="13" id="KW-1133">Transmembrane helix</keyword>
<evidence type="ECO:0000256" key="8">
    <source>
        <dbReference type="ARBA" id="ARBA00022801"/>
    </source>
</evidence>
<keyword evidence="13" id="KW-0472">Membrane</keyword>
<evidence type="ECO:0000256" key="9">
    <source>
        <dbReference type="ARBA" id="ARBA00023268"/>
    </source>
</evidence>
<evidence type="ECO:0000256" key="2">
    <source>
        <dbReference type="ARBA" id="ARBA00007090"/>
    </source>
</evidence>
<evidence type="ECO:0000256" key="11">
    <source>
        <dbReference type="ARBA" id="ARBA00049902"/>
    </source>
</evidence>
<dbReference type="GO" id="GO:0006508">
    <property type="term" value="P:proteolysis"/>
    <property type="evidence" value="ECO:0007669"/>
    <property type="project" value="UniProtKB-KW"/>
</dbReference>
<comment type="catalytic activity">
    <reaction evidence="11">
        <text>[GlcNAc-(1-&gt;4)-Mur2Ac(oyl-L-Ala-gamma-D-Glu-L-Lys-D-Ala-D-Ala)](n)-di-trans,octa-cis-undecaprenyl diphosphate + beta-D-GlcNAc-(1-&gt;4)-Mur2Ac(oyl-L-Ala-gamma-D-Glu-L-Lys-D-Ala-D-Ala)-di-trans,octa-cis-undecaprenyl diphosphate = [GlcNAc-(1-&gt;4)-Mur2Ac(oyl-L-Ala-gamma-D-Glu-L-Lys-D-Ala-D-Ala)](n+1)-di-trans,octa-cis-undecaprenyl diphosphate + di-trans,octa-cis-undecaprenyl diphosphate + H(+)</text>
        <dbReference type="Rhea" id="RHEA:23708"/>
        <dbReference type="Rhea" id="RHEA-COMP:9602"/>
        <dbReference type="Rhea" id="RHEA-COMP:9603"/>
        <dbReference type="ChEBI" id="CHEBI:15378"/>
        <dbReference type="ChEBI" id="CHEBI:58405"/>
        <dbReference type="ChEBI" id="CHEBI:60033"/>
        <dbReference type="ChEBI" id="CHEBI:78435"/>
        <dbReference type="EC" id="2.4.99.28"/>
    </reaction>
</comment>
<evidence type="ECO:0000259" key="15">
    <source>
        <dbReference type="Pfam" id="PF00912"/>
    </source>
</evidence>
<evidence type="ECO:0000256" key="5">
    <source>
        <dbReference type="ARBA" id="ARBA00022670"/>
    </source>
</evidence>
<dbReference type="Pfam" id="PF06832">
    <property type="entry name" value="BiPBP_C"/>
    <property type="match status" value="1"/>
</dbReference>
<evidence type="ECO:0000256" key="13">
    <source>
        <dbReference type="SAM" id="Phobius"/>
    </source>
</evidence>
<dbReference type="GO" id="GO:0008658">
    <property type="term" value="F:penicillin binding"/>
    <property type="evidence" value="ECO:0007669"/>
    <property type="project" value="InterPro"/>
</dbReference>
<protein>
    <recommendedName>
        <fullName evidence="10">peptidoglycan glycosyltransferase</fullName>
        <ecNumber evidence="10">2.4.99.28</ecNumber>
    </recommendedName>
</protein>
<comment type="similarity">
    <text evidence="3">In the N-terminal section; belongs to the glycosyltransferase 51 family.</text>
</comment>
<feature type="compositionally biased region" description="Basic and acidic residues" evidence="12">
    <location>
        <begin position="702"/>
        <end position="725"/>
    </location>
</feature>
<feature type="compositionally biased region" description="Low complexity" evidence="12">
    <location>
        <begin position="726"/>
        <end position="738"/>
    </location>
</feature>
<feature type="transmembrane region" description="Helical" evidence="13">
    <location>
        <begin position="12"/>
        <end position="30"/>
    </location>
</feature>
<keyword evidence="5" id="KW-0645">Protease</keyword>
<dbReference type="SUPFAM" id="SSF53955">
    <property type="entry name" value="Lysozyme-like"/>
    <property type="match status" value="1"/>
</dbReference>
<keyword evidence="8" id="KW-0378">Hydrolase</keyword>
<feature type="domain" description="Glycosyl transferase family 51" evidence="15">
    <location>
        <begin position="60"/>
        <end position="213"/>
    </location>
</feature>
<evidence type="ECO:0000259" key="16">
    <source>
        <dbReference type="Pfam" id="PF06832"/>
    </source>
</evidence>
<evidence type="ECO:0000313" key="17">
    <source>
        <dbReference type="EMBL" id="EIC02775.1"/>
    </source>
</evidence>
<evidence type="ECO:0000256" key="3">
    <source>
        <dbReference type="ARBA" id="ARBA00007739"/>
    </source>
</evidence>
<dbReference type="Gene3D" id="3.40.710.10">
    <property type="entry name" value="DD-peptidase/beta-lactamase superfamily"/>
    <property type="match status" value="1"/>
</dbReference>
<evidence type="ECO:0000256" key="12">
    <source>
        <dbReference type="SAM" id="MobiDB-lite"/>
    </source>
</evidence>
<reference evidence="17 18" key="1">
    <citation type="submission" date="2011-09" db="EMBL/GenBank/DDBJ databases">
        <title>The draft genome of Treponema saccharophilum DSM 2985.</title>
        <authorList>
            <consortium name="US DOE Joint Genome Institute (JGI-PGF)"/>
            <person name="Lucas S."/>
            <person name="Copeland A."/>
            <person name="Lapidus A."/>
            <person name="Glavina del Rio T."/>
            <person name="Dalin E."/>
            <person name="Tice H."/>
            <person name="Bruce D."/>
            <person name="Goodwin L."/>
            <person name="Pitluck S."/>
            <person name="Peters L."/>
            <person name="Kyrpides N."/>
            <person name="Mavromatis K."/>
            <person name="Ivanova N."/>
            <person name="Markowitz V."/>
            <person name="Cheng J.-F."/>
            <person name="Hugenholtz P."/>
            <person name="Woyke T."/>
            <person name="Wu D."/>
            <person name="Gronow S."/>
            <person name="Wellnitz S."/>
            <person name="Brambilla E."/>
            <person name="Klenk H.-P."/>
            <person name="Eisen J.A."/>
        </authorList>
    </citation>
    <scope>NUCLEOTIDE SEQUENCE [LARGE SCALE GENOMIC DNA]</scope>
    <source>
        <strain evidence="17 18">DSM 2985</strain>
    </source>
</reference>
<feature type="domain" description="Penicillin-binding C-terminal" evidence="16">
    <location>
        <begin position="649"/>
        <end position="729"/>
    </location>
</feature>
<evidence type="ECO:0000259" key="14">
    <source>
        <dbReference type="Pfam" id="PF00905"/>
    </source>
</evidence>
<evidence type="ECO:0000313" key="18">
    <source>
        <dbReference type="Proteomes" id="UP000003571"/>
    </source>
</evidence>
<feature type="domain" description="Penicillin-binding protein transpeptidase" evidence="14">
    <location>
        <begin position="296"/>
        <end position="517"/>
    </location>
</feature>
<dbReference type="PANTHER" id="PTHR32282:SF15">
    <property type="entry name" value="PENICILLIN-BINDING PROTEIN 1C"/>
    <property type="match status" value="1"/>
</dbReference>
<comment type="pathway">
    <text evidence="1">Cell wall biogenesis; peptidoglycan biosynthesis.</text>
</comment>
<evidence type="ECO:0000256" key="6">
    <source>
        <dbReference type="ARBA" id="ARBA00022676"/>
    </source>
</evidence>
<dbReference type="InterPro" id="IPR036950">
    <property type="entry name" value="PBP_transglycosylase"/>
</dbReference>
<dbReference type="InterPro" id="IPR009647">
    <property type="entry name" value="PBP_C"/>
</dbReference>
<comment type="caution">
    <text evidence="17">The sequence shown here is derived from an EMBL/GenBank/DDBJ whole genome shotgun (WGS) entry which is preliminary data.</text>
</comment>
<dbReference type="InterPro" id="IPR012338">
    <property type="entry name" value="Beta-lactam/transpept-like"/>
</dbReference>